<dbReference type="EMBL" id="RSCJ01000064">
    <property type="protein sequence ID" value="RUR72026.1"/>
    <property type="molecule type" value="Genomic_DNA"/>
</dbReference>
<dbReference type="Proteomes" id="UP000268857">
    <property type="component" value="Unassembled WGS sequence"/>
</dbReference>
<proteinExistence type="predicted"/>
<dbReference type="Pfam" id="PF05685">
    <property type="entry name" value="Uma2"/>
    <property type="match status" value="1"/>
</dbReference>
<dbReference type="SUPFAM" id="SSF52980">
    <property type="entry name" value="Restriction endonuclease-like"/>
    <property type="match status" value="1"/>
</dbReference>
<gene>
    <name evidence="2" type="ORF">PCC6912_65760</name>
</gene>
<feature type="domain" description="Putative restriction endonuclease" evidence="1">
    <location>
        <begin position="11"/>
        <end position="199"/>
    </location>
</feature>
<dbReference type="PANTHER" id="PTHR34107">
    <property type="entry name" value="SLL0198 PROTEIN-RELATED"/>
    <property type="match status" value="1"/>
</dbReference>
<dbReference type="Gene3D" id="3.90.1570.10">
    <property type="entry name" value="tt1808, chain A"/>
    <property type="match status" value="1"/>
</dbReference>
<dbReference type="STRING" id="211165.GCA_000317285_05386"/>
<dbReference type="OrthoDB" id="428427at2"/>
<name>A0A433MVY2_CHLFR</name>
<dbReference type="InterPro" id="IPR008538">
    <property type="entry name" value="Uma2"/>
</dbReference>
<organism evidence="2 3">
    <name type="scientific">Chlorogloeopsis fritschii PCC 6912</name>
    <dbReference type="NCBI Taxonomy" id="211165"/>
    <lineage>
        <taxon>Bacteria</taxon>
        <taxon>Bacillati</taxon>
        <taxon>Cyanobacteriota</taxon>
        <taxon>Cyanophyceae</taxon>
        <taxon>Nostocales</taxon>
        <taxon>Chlorogloeopsidaceae</taxon>
        <taxon>Chlorogloeopsis</taxon>
    </lineage>
</organism>
<evidence type="ECO:0000313" key="3">
    <source>
        <dbReference type="Proteomes" id="UP000268857"/>
    </source>
</evidence>
<dbReference type="RefSeq" id="WP_016874048.1">
    <property type="nucleotide sequence ID" value="NZ_AJLN01000118.1"/>
</dbReference>
<dbReference type="InterPro" id="IPR012296">
    <property type="entry name" value="Nuclease_put_TT1808"/>
</dbReference>
<reference evidence="2 3" key="1">
    <citation type="journal article" date="2019" name="Genome Biol. Evol.">
        <title>Day and night: Metabolic profiles and evolutionary relationships of six axenic non-marine cyanobacteria.</title>
        <authorList>
            <person name="Will S.E."/>
            <person name="Henke P."/>
            <person name="Boedeker C."/>
            <person name="Huang S."/>
            <person name="Brinkmann H."/>
            <person name="Rohde M."/>
            <person name="Jarek M."/>
            <person name="Friedl T."/>
            <person name="Seufert S."/>
            <person name="Schumacher M."/>
            <person name="Overmann J."/>
            <person name="Neumann-Schaal M."/>
            <person name="Petersen J."/>
        </authorList>
    </citation>
    <scope>NUCLEOTIDE SEQUENCE [LARGE SCALE GENOMIC DNA]</scope>
    <source>
        <strain evidence="2 3">PCC 6912</strain>
    </source>
</reference>
<dbReference type="CDD" id="cd06260">
    <property type="entry name" value="DUF820-like"/>
    <property type="match status" value="1"/>
</dbReference>
<dbReference type="PANTHER" id="PTHR34107:SF2">
    <property type="entry name" value="SLL0888 PROTEIN"/>
    <property type="match status" value="1"/>
</dbReference>
<protein>
    <recommendedName>
        <fullName evidence="1">Putative restriction endonuclease domain-containing protein</fullName>
    </recommendedName>
</protein>
<evidence type="ECO:0000259" key="1">
    <source>
        <dbReference type="Pfam" id="PF05685"/>
    </source>
</evidence>
<keyword evidence="3" id="KW-1185">Reference proteome</keyword>
<sequence>MSQALTKSITFDEFIEWYPENFEVRYELHDGVIVERAKPRGKHSRVTGFTINHLNIAIANLNKEDIWFIPRESIVKTSVGKSGYEPDIIVLDEQALIHEKRWESESIIEIADSVKLIVEVVSTNWRDDYSKKSADYEEMGIQEYWIIDYEALGGKRFIGAPKQPTISVYHLIDGEYIMTQFRNNDQIISPIFPTFNLTANQIFNAHL</sequence>
<dbReference type="InterPro" id="IPR011335">
    <property type="entry name" value="Restrct_endonuc-II-like"/>
</dbReference>
<comment type="caution">
    <text evidence="2">The sequence shown here is derived from an EMBL/GenBank/DDBJ whole genome shotgun (WGS) entry which is preliminary data.</text>
</comment>
<dbReference type="AlphaFoldDB" id="A0A433MVY2"/>
<evidence type="ECO:0000313" key="2">
    <source>
        <dbReference type="EMBL" id="RUR72026.1"/>
    </source>
</evidence>
<accession>A0A433MVY2</accession>